<dbReference type="PANTHER" id="PTHR47304">
    <property type="entry name" value="COMPLEMENT COMPONENT C8 GAMMA CHAIN"/>
    <property type="match status" value="1"/>
</dbReference>
<dbReference type="SUPFAM" id="SSF50814">
    <property type="entry name" value="Lipocalins"/>
    <property type="match status" value="1"/>
</dbReference>
<dbReference type="GO" id="GO:0005579">
    <property type="term" value="C:membrane attack complex"/>
    <property type="evidence" value="ECO:0007669"/>
    <property type="project" value="InterPro"/>
</dbReference>
<evidence type="ECO:0000313" key="3">
    <source>
        <dbReference type="EMBL" id="KAJ8403290.1"/>
    </source>
</evidence>
<organism evidence="3 4">
    <name type="scientific">Aldrovandia affinis</name>
    <dbReference type="NCBI Taxonomy" id="143900"/>
    <lineage>
        <taxon>Eukaryota</taxon>
        <taxon>Metazoa</taxon>
        <taxon>Chordata</taxon>
        <taxon>Craniata</taxon>
        <taxon>Vertebrata</taxon>
        <taxon>Euteleostomi</taxon>
        <taxon>Actinopterygii</taxon>
        <taxon>Neopterygii</taxon>
        <taxon>Teleostei</taxon>
        <taxon>Notacanthiformes</taxon>
        <taxon>Halosauridae</taxon>
        <taxon>Aldrovandia</taxon>
    </lineage>
</organism>
<dbReference type="AlphaFoldDB" id="A0AAD7WNK9"/>
<comment type="caution">
    <text evidence="3">The sequence shown here is derived from an EMBL/GenBank/DDBJ whole genome shotgun (WGS) entry which is preliminary data.</text>
</comment>
<keyword evidence="1" id="KW-0732">Signal</keyword>
<proteinExistence type="predicted"/>
<feature type="chain" id="PRO_5041925562" description="Lipocalin/cytosolic fatty-acid binding domain-containing protein" evidence="1">
    <location>
        <begin position="28"/>
        <end position="207"/>
    </location>
</feature>
<protein>
    <recommendedName>
        <fullName evidence="2">Lipocalin/cytosolic fatty-acid binding domain-containing protein</fullName>
    </recommendedName>
</protein>
<dbReference type="Gene3D" id="2.40.128.20">
    <property type="match status" value="1"/>
</dbReference>
<evidence type="ECO:0000313" key="4">
    <source>
        <dbReference type="Proteomes" id="UP001221898"/>
    </source>
</evidence>
<accession>A0AAD7WNK9</accession>
<dbReference type="PANTHER" id="PTHR47304:SF1">
    <property type="entry name" value="COMPLEMENT COMPONENT C8 GAMMA CHAIN"/>
    <property type="match status" value="1"/>
</dbReference>
<evidence type="ECO:0000259" key="2">
    <source>
        <dbReference type="Pfam" id="PF00061"/>
    </source>
</evidence>
<gene>
    <name evidence="3" type="ORF">AAFF_G00355070</name>
</gene>
<dbReference type="Proteomes" id="UP001221898">
    <property type="component" value="Unassembled WGS sequence"/>
</dbReference>
<dbReference type="GO" id="GO:0001848">
    <property type="term" value="F:complement binding"/>
    <property type="evidence" value="ECO:0007669"/>
    <property type="project" value="TreeGrafter"/>
</dbReference>
<dbReference type="InterPro" id="IPR012674">
    <property type="entry name" value="Calycin"/>
</dbReference>
<feature type="signal peptide" evidence="1">
    <location>
        <begin position="1"/>
        <end position="27"/>
    </location>
</feature>
<keyword evidence="4" id="KW-1185">Reference proteome</keyword>
<dbReference type="InterPro" id="IPR043245">
    <property type="entry name" value="C8G"/>
</dbReference>
<evidence type="ECO:0000256" key="1">
    <source>
        <dbReference type="SAM" id="SignalP"/>
    </source>
</evidence>
<dbReference type="GO" id="GO:0006956">
    <property type="term" value="P:complement activation"/>
    <property type="evidence" value="ECO:0007669"/>
    <property type="project" value="InterPro"/>
</dbReference>
<dbReference type="InterPro" id="IPR000566">
    <property type="entry name" value="Lipocln_cytosolic_FA-bd_dom"/>
</dbReference>
<feature type="domain" description="Lipocalin/cytosolic fatty-acid binding" evidence="2">
    <location>
        <begin position="53"/>
        <end position="186"/>
    </location>
</feature>
<dbReference type="GO" id="GO:0072562">
    <property type="term" value="C:blood microparticle"/>
    <property type="evidence" value="ECO:0007669"/>
    <property type="project" value="TreeGrafter"/>
</dbReference>
<dbReference type="GO" id="GO:0070062">
    <property type="term" value="C:extracellular exosome"/>
    <property type="evidence" value="ECO:0007669"/>
    <property type="project" value="TreeGrafter"/>
</dbReference>
<dbReference type="Pfam" id="PF00061">
    <property type="entry name" value="Lipocalin"/>
    <property type="match status" value="1"/>
</dbReference>
<sequence length="207" mass="23656">MEHVWLWVSMMMALRLCLSGVAGPTRGRGHRPPKENPIDKITSVTDLKLAQMSGKWFLVSAASKCQYLLENNHRVESTTVALTAPSSPTSPLSVSTLRKLNLQCWEIRQEYLPTKTSGRFLLKGNKPTNDIDIIIGETDYNSYAILYYQKRGKISIKLYGRSERLQDHILDKFEQLAEKQKLGIDFVFPFPKYGFCQSADENHIIYL</sequence>
<dbReference type="PRINTS" id="PR00179">
    <property type="entry name" value="LIPOCALIN"/>
</dbReference>
<dbReference type="EMBL" id="JAINUG010000059">
    <property type="protein sequence ID" value="KAJ8403290.1"/>
    <property type="molecule type" value="Genomic_DNA"/>
</dbReference>
<reference evidence="3" key="1">
    <citation type="journal article" date="2023" name="Science">
        <title>Genome structures resolve the early diversification of teleost fishes.</title>
        <authorList>
            <person name="Parey E."/>
            <person name="Louis A."/>
            <person name="Montfort J."/>
            <person name="Bouchez O."/>
            <person name="Roques C."/>
            <person name="Iampietro C."/>
            <person name="Lluch J."/>
            <person name="Castinel A."/>
            <person name="Donnadieu C."/>
            <person name="Desvignes T."/>
            <person name="Floi Bucao C."/>
            <person name="Jouanno E."/>
            <person name="Wen M."/>
            <person name="Mejri S."/>
            <person name="Dirks R."/>
            <person name="Jansen H."/>
            <person name="Henkel C."/>
            <person name="Chen W.J."/>
            <person name="Zahm M."/>
            <person name="Cabau C."/>
            <person name="Klopp C."/>
            <person name="Thompson A.W."/>
            <person name="Robinson-Rechavi M."/>
            <person name="Braasch I."/>
            <person name="Lecointre G."/>
            <person name="Bobe J."/>
            <person name="Postlethwait J.H."/>
            <person name="Berthelot C."/>
            <person name="Roest Crollius H."/>
            <person name="Guiguen Y."/>
        </authorList>
    </citation>
    <scope>NUCLEOTIDE SEQUENCE</scope>
    <source>
        <strain evidence="3">NC1722</strain>
    </source>
</reference>
<name>A0AAD7WNK9_9TELE</name>